<dbReference type="RefSeq" id="WP_419189223.1">
    <property type="nucleotide sequence ID" value="NZ_CP036526.1"/>
</dbReference>
<evidence type="ECO:0000313" key="2">
    <source>
        <dbReference type="Proteomes" id="UP000319817"/>
    </source>
</evidence>
<reference evidence="1 2" key="1">
    <citation type="submission" date="2019-02" db="EMBL/GenBank/DDBJ databases">
        <title>Deep-cultivation of Planctomycetes and their phenomic and genomic characterization uncovers novel biology.</title>
        <authorList>
            <person name="Wiegand S."/>
            <person name="Jogler M."/>
            <person name="Boedeker C."/>
            <person name="Pinto D."/>
            <person name="Vollmers J."/>
            <person name="Rivas-Marin E."/>
            <person name="Kohn T."/>
            <person name="Peeters S.H."/>
            <person name="Heuer A."/>
            <person name="Rast P."/>
            <person name="Oberbeckmann S."/>
            <person name="Bunk B."/>
            <person name="Jeske O."/>
            <person name="Meyerdierks A."/>
            <person name="Storesund J.E."/>
            <person name="Kallscheuer N."/>
            <person name="Luecker S."/>
            <person name="Lage O.M."/>
            <person name="Pohl T."/>
            <person name="Merkel B.J."/>
            <person name="Hornburger P."/>
            <person name="Mueller R.-W."/>
            <person name="Bruemmer F."/>
            <person name="Labrenz M."/>
            <person name="Spormann A.M."/>
            <person name="Op den Camp H."/>
            <person name="Overmann J."/>
            <person name="Amann R."/>
            <person name="Jetten M.S.M."/>
            <person name="Mascher T."/>
            <person name="Medema M.H."/>
            <person name="Devos D.P."/>
            <person name="Kaster A.-K."/>
            <person name="Ovreas L."/>
            <person name="Rohde M."/>
            <person name="Galperin M.Y."/>
            <person name="Jogler C."/>
        </authorList>
    </citation>
    <scope>NUCLEOTIDE SEQUENCE [LARGE SCALE GENOMIC DNA]</scope>
    <source>
        <strain evidence="1 2">K23_9</strain>
    </source>
</reference>
<dbReference type="AlphaFoldDB" id="A0A517NZ54"/>
<dbReference type="InterPro" id="IPR025984">
    <property type="entry name" value="DCTPP"/>
</dbReference>
<dbReference type="PIRSF" id="PIRSF029826">
    <property type="entry name" value="UCP029826_pph"/>
    <property type="match status" value="1"/>
</dbReference>
<dbReference type="Pfam" id="PF12643">
    <property type="entry name" value="MazG-like"/>
    <property type="match status" value="1"/>
</dbReference>
<dbReference type="EMBL" id="CP036526">
    <property type="protein sequence ID" value="QDT12410.1"/>
    <property type="molecule type" value="Genomic_DNA"/>
</dbReference>
<dbReference type="PANTHER" id="PTHR46523:SF1">
    <property type="entry name" value="DCTP PYROPHOSPHATASE 1"/>
    <property type="match status" value="1"/>
</dbReference>
<dbReference type="SUPFAM" id="SSF101386">
    <property type="entry name" value="all-alpha NTP pyrophosphatases"/>
    <property type="match status" value="1"/>
</dbReference>
<dbReference type="Proteomes" id="UP000319817">
    <property type="component" value="Chromosome"/>
</dbReference>
<keyword evidence="2" id="KW-1185">Reference proteome</keyword>
<evidence type="ECO:0000313" key="1">
    <source>
        <dbReference type="EMBL" id="QDT12410.1"/>
    </source>
</evidence>
<dbReference type="GO" id="GO:0009143">
    <property type="term" value="P:nucleoside triphosphate catabolic process"/>
    <property type="evidence" value="ECO:0007669"/>
    <property type="project" value="InterPro"/>
</dbReference>
<dbReference type="GO" id="GO:0047429">
    <property type="term" value="F:nucleoside triphosphate diphosphatase activity"/>
    <property type="evidence" value="ECO:0007669"/>
    <property type="project" value="InterPro"/>
</dbReference>
<dbReference type="CDD" id="cd11537">
    <property type="entry name" value="NTP-PPase_RS21-C6_like"/>
    <property type="match status" value="1"/>
</dbReference>
<organism evidence="1 2">
    <name type="scientific">Stieleria marina</name>
    <dbReference type="NCBI Taxonomy" id="1930275"/>
    <lineage>
        <taxon>Bacteria</taxon>
        <taxon>Pseudomonadati</taxon>
        <taxon>Planctomycetota</taxon>
        <taxon>Planctomycetia</taxon>
        <taxon>Pirellulales</taxon>
        <taxon>Pirellulaceae</taxon>
        <taxon>Stieleria</taxon>
    </lineage>
</organism>
<name>A0A517NZ54_9BACT</name>
<sequence>MMNLPSVSADSSSDDATRVQELKDLVRQFVDERNWQTFHNPKNLAMSLAIETGELLEHFQWLTLDEANAVKDDAAKKHAAGEELADCLAYVIAIANSMEIDLSQTLRAKMIRNAEKYPVGEC</sequence>
<evidence type="ECO:0008006" key="3">
    <source>
        <dbReference type="Google" id="ProtNLM"/>
    </source>
</evidence>
<dbReference type="PANTHER" id="PTHR46523">
    <property type="entry name" value="DCTP PYROPHOSPHATASE 1"/>
    <property type="match status" value="1"/>
</dbReference>
<dbReference type="Gene3D" id="1.10.287.1080">
    <property type="entry name" value="MazG-like"/>
    <property type="match status" value="1"/>
</dbReference>
<dbReference type="InterPro" id="IPR052555">
    <property type="entry name" value="dCTP_Pyrophosphatase"/>
</dbReference>
<protein>
    <recommendedName>
        <fullName evidence="3">MazG nucleotide pyrophosphohydrolase domain protein</fullName>
    </recommendedName>
</protein>
<proteinExistence type="predicted"/>
<accession>A0A517NZ54</accession>
<gene>
    <name evidence="1" type="ORF">K239x_44200</name>
</gene>